<proteinExistence type="predicted"/>
<evidence type="ECO:0000313" key="6">
    <source>
        <dbReference type="EMBL" id="MBM9504105.1"/>
    </source>
</evidence>
<dbReference type="InterPro" id="IPR040570">
    <property type="entry name" value="LAL_C2"/>
</dbReference>
<evidence type="ECO:0000256" key="1">
    <source>
        <dbReference type="ARBA" id="ARBA00022598"/>
    </source>
</evidence>
<dbReference type="PROSITE" id="PS50975">
    <property type="entry name" value="ATP_GRASP"/>
    <property type="match status" value="1"/>
</dbReference>
<keyword evidence="1" id="KW-0436">Ligase</keyword>
<comment type="caution">
    <text evidence="6">The sequence shown here is derived from an EMBL/GenBank/DDBJ whole genome shotgun (WGS) entry which is preliminary data.</text>
</comment>
<dbReference type="Pfam" id="PF13535">
    <property type="entry name" value="ATP-grasp_4"/>
    <property type="match status" value="1"/>
</dbReference>
<dbReference type="PANTHER" id="PTHR43585">
    <property type="entry name" value="FUMIPYRROLE BIOSYNTHESIS PROTEIN C"/>
    <property type="match status" value="1"/>
</dbReference>
<evidence type="ECO:0000256" key="4">
    <source>
        <dbReference type="PROSITE-ProRule" id="PRU00409"/>
    </source>
</evidence>
<keyword evidence="2 4" id="KW-0547">Nucleotide-binding</keyword>
<evidence type="ECO:0000256" key="3">
    <source>
        <dbReference type="ARBA" id="ARBA00022840"/>
    </source>
</evidence>
<keyword evidence="3 4" id="KW-0067">ATP-binding</keyword>
<dbReference type="SUPFAM" id="SSF56059">
    <property type="entry name" value="Glutathione synthetase ATP-binding domain-like"/>
    <property type="match status" value="1"/>
</dbReference>
<sequence length="423" mass="44441">MIDGIGHEQVLFFGFSANILGKLAGDLPDGSVLVVEEPDVVRKRDLHRLALSHPMVSRVVEREYQKDDELLRLLKEEAPAALAVVPGVEYGVTAAAVAADVLGLPGAGPTGGRVFRDKRRLRDLAAGAGIRNPRYTLVTGPEEAEAFMAEVGGSCVLKPTGRQASLGVQILSSPDQIRPGWSLTTDLEEGRVVPDRGIPSDVLIEEAVHGAEFSVEMLVTGGRPCFSNVTAKDVLPGRFPVETGHVLPAPIPEDLRSRLVGATERLAAAAGFGAGVLHCEWIVDDDPSGEPVLVECAARMPGDEIPLLIRLAYDFPFMRAYLETLLGRTPDVPAAPAGAAAIRFVPAAPGTVTAVEGVTEARALPGVHTVHVTPAPGTVVRPTHSSWDRAGEVIAEGPDPSAAVTLAEQAAGLIRITTQDASA</sequence>
<dbReference type="InterPro" id="IPR052032">
    <property type="entry name" value="ATP-dep_AA_Ligase"/>
</dbReference>
<protein>
    <submittedName>
        <fullName evidence="6">ATP-grasp domain-containing protein</fullName>
    </submittedName>
</protein>
<dbReference type="PANTHER" id="PTHR43585:SF2">
    <property type="entry name" value="ATP-GRASP ENZYME FSQD"/>
    <property type="match status" value="1"/>
</dbReference>
<dbReference type="Pfam" id="PF18603">
    <property type="entry name" value="LAL_C2"/>
    <property type="match status" value="1"/>
</dbReference>
<gene>
    <name evidence="6" type="ORF">ITX44_06060</name>
</gene>
<name>A0ABS2TL96_9ACTN</name>
<evidence type="ECO:0000256" key="2">
    <source>
        <dbReference type="ARBA" id="ARBA00022741"/>
    </source>
</evidence>
<dbReference type="InterPro" id="IPR011761">
    <property type="entry name" value="ATP-grasp"/>
</dbReference>
<feature type="domain" description="ATP-grasp" evidence="5">
    <location>
        <begin position="122"/>
        <end position="326"/>
    </location>
</feature>
<evidence type="ECO:0000313" key="7">
    <source>
        <dbReference type="Proteomes" id="UP000749040"/>
    </source>
</evidence>
<accession>A0ABS2TL96</accession>
<keyword evidence="7" id="KW-1185">Reference proteome</keyword>
<dbReference type="RefSeq" id="WP_205355989.1">
    <property type="nucleotide sequence ID" value="NZ_JADKYB010000003.1"/>
</dbReference>
<organism evidence="6 7">
    <name type="scientific">Actinacidiphila acididurans</name>
    <dbReference type="NCBI Taxonomy" id="2784346"/>
    <lineage>
        <taxon>Bacteria</taxon>
        <taxon>Bacillati</taxon>
        <taxon>Actinomycetota</taxon>
        <taxon>Actinomycetes</taxon>
        <taxon>Kitasatosporales</taxon>
        <taxon>Streptomycetaceae</taxon>
        <taxon>Actinacidiphila</taxon>
    </lineage>
</organism>
<reference evidence="6 7" key="1">
    <citation type="submission" date="2021-01" db="EMBL/GenBank/DDBJ databases">
        <title>Streptomyces acididurans sp. nov., isolated from a peat swamp forest soil.</title>
        <authorList>
            <person name="Chantavorakit T."/>
            <person name="Duangmal K."/>
        </authorList>
    </citation>
    <scope>NUCLEOTIDE SEQUENCE [LARGE SCALE GENOMIC DNA]</scope>
    <source>
        <strain evidence="6 7">KK5PA1</strain>
    </source>
</reference>
<dbReference type="Gene3D" id="3.30.470.20">
    <property type="entry name" value="ATP-grasp fold, B domain"/>
    <property type="match status" value="1"/>
</dbReference>
<evidence type="ECO:0000259" key="5">
    <source>
        <dbReference type="PROSITE" id="PS50975"/>
    </source>
</evidence>
<dbReference type="EMBL" id="JADKYB010000003">
    <property type="protein sequence ID" value="MBM9504105.1"/>
    <property type="molecule type" value="Genomic_DNA"/>
</dbReference>
<dbReference type="Proteomes" id="UP000749040">
    <property type="component" value="Unassembled WGS sequence"/>
</dbReference>